<reference evidence="1" key="1">
    <citation type="journal article" date="2023" name="IMA Fungus">
        <title>Comparative genomic study of the Penicillium genus elucidates a diverse pangenome and 15 lateral gene transfer events.</title>
        <authorList>
            <person name="Petersen C."/>
            <person name="Sorensen T."/>
            <person name="Nielsen M.R."/>
            <person name="Sondergaard T.E."/>
            <person name="Sorensen J.L."/>
            <person name="Fitzpatrick D.A."/>
            <person name="Frisvad J.C."/>
            <person name="Nielsen K.L."/>
        </authorList>
    </citation>
    <scope>NUCLEOTIDE SEQUENCE</scope>
    <source>
        <strain evidence="1">IBT 12815</strain>
    </source>
</reference>
<dbReference type="Proteomes" id="UP001213799">
    <property type="component" value="Unassembled WGS sequence"/>
</dbReference>
<evidence type="ECO:0000313" key="2">
    <source>
        <dbReference type="Proteomes" id="UP001213799"/>
    </source>
</evidence>
<organism evidence="1 2">
    <name type="scientific">Penicillium hordei</name>
    <dbReference type="NCBI Taxonomy" id="40994"/>
    <lineage>
        <taxon>Eukaryota</taxon>
        <taxon>Fungi</taxon>
        <taxon>Dikarya</taxon>
        <taxon>Ascomycota</taxon>
        <taxon>Pezizomycotina</taxon>
        <taxon>Eurotiomycetes</taxon>
        <taxon>Eurotiomycetidae</taxon>
        <taxon>Eurotiales</taxon>
        <taxon>Aspergillaceae</taxon>
        <taxon>Penicillium</taxon>
    </lineage>
</organism>
<name>A0AAD6EJP0_9EURO</name>
<comment type="caution">
    <text evidence="1">The sequence shown here is derived from an EMBL/GenBank/DDBJ whole genome shotgun (WGS) entry which is preliminary data.</text>
</comment>
<gene>
    <name evidence="1" type="ORF">N7537_003034</name>
</gene>
<dbReference type="RefSeq" id="XP_056759087.1">
    <property type="nucleotide sequence ID" value="XM_056894092.1"/>
</dbReference>
<accession>A0AAD6EJP0</accession>
<dbReference type="GeneID" id="81584334"/>
<dbReference type="EMBL" id="JAQJAE010000001">
    <property type="protein sequence ID" value="KAJ5617920.1"/>
    <property type="molecule type" value="Genomic_DNA"/>
</dbReference>
<evidence type="ECO:0000313" key="1">
    <source>
        <dbReference type="EMBL" id="KAJ5617920.1"/>
    </source>
</evidence>
<protein>
    <submittedName>
        <fullName evidence="1">Uncharacterized protein</fullName>
    </submittedName>
</protein>
<proteinExistence type="predicted"/>
<keyword evidence="2" id="KW-1185">Reference proteome</keyword>
<reference evidence="1" key="2">
    <citation type="submission" date="2023-01" db="EMBL/GenBank/DDBJ databases">
        <authorList>
            <person name="Petersen C."/>
        </authorList>
    </citation>
    <scope>NUCLEOTIDE SEQUENCE</scope>
    <source>
        <strain evidence="1">IBT 12815</strain>
    </source>
</reference>
<dbReference type="AlphaFoldDB" id="A0AAD6EJP0"/>
<sequence>MSFIHVSSSIIYLKAVWALYSTVSLKSRMFRWQFEWKGTSHLEVWSVLNKSDKPAMLYRIGNPTGTAMS</sequence>